<dbReference type="EMBL" id="JALBCA010000043">
    <property type="protein sequence ID" value="KAI2386946.1"/>
    <property type="molecule type" value="Genomic_DNA"/>
</dbReference>
<gene>
    <name evidence="1" type="primary">MTC6</name>
    <name evidence="1" type="ORF">LOY88_003328</name>
</gene>
<reference evidence="1" key="1">
    <citation type="journal article" date="2022" name="bioRxiv">
        <title>Population genetic analysis of Ophidiomyces ophidiicola, the causative agent of snake fungal disease, indicates recent introductions to the USA.</title>
        <authorList>
            <person name="Ladner J.T."/>
            <person name="Palmer J.M."/>
            <person name="Ettinger C.L."/>
            <person name="Stajich J.E."/>
            <person name="Farrell T.M."/>
            <person name="Glorioso B.M."/>
            <person name="Lawson B."/>
            <person name="Price S.J."/>
            <person name="Stengle A.G."/>
            <person name="Grear D.A."/>
            <person name="Lorch J.M."/>
        </authorList>
    </citation>
    <scope>NUCLEOTIDE SEQUENCE</scope>
    <source>
        <strain evidence="1">NWHC 24266-5</strain>
    </source>
</reference>
<sequence length="611" mass="67771">MGSFVPSNGSRLQPPWSTVQLSQRDVSLRVPINFVTQPAVSLSAACFGKKVYDENAATRCVSNLLSVGYRRLHVDLYWAVSRKQWSLCPVTIPIDITSSPSSILASSSTSSTSVRDRKPRATGFAADEIHHGRETSEEFLTRRAKAPITKSPLGTELYQLGPFSCSTKVDIATVTRVVSDYFDKTQDTLNAQMVHIILNAHAASSFENPEAPAPAPKADQLPTFQDSLKPTLDTILATYLYTPPELSSERGNLNRSWYTVLPSMRPLTGYFSTQGKPGSFLETQDGWPNEGFLELSKAQRLLLGWGTVDPQMKAYKFDDSNHTIFPSNSISTSLQFKANDAENSRINCLYNDNITDIATITPWGLADIPYTESLSQLSLFASKIVDCGISPLVNYTIFNVTADEDIEPYRNVSLSSTWSWTEGEPLYSMDGATVDAYRCSVMDLSLSGRWRASGCTDKLFSACRIGDSPFEWTLSKKPEPYLTAGYTCPENSSFSVPRTALENTYLYRRLVQQPKSLIDPSSEEPNKYSIWIDLNSFDVPRCWVTGGPKAQCPYEVDVNAARRRNILVPSIAAIIILIITALTLFVKCNANRSNSRRTRVIGGWEYEGVPS</sequence>
<evidence type="ECO:0000313" key="1">
    <source>
        <dbReference type="EMBL" id="KAI2386946.1"/>
    </source>
</evidence>
<accession>A0ACB8UWL3</accession>
<protein>
    <submittedName>
        <fullName evidence="1">Maintenance of telomere capping protein 6</fullName>
    </submittedName>
</protein>
<comment type="caution">
    <text evidence="1">The sequence shown here is derived from an EMBL/GenBank/DDBJ whole genome shotgun (WGS) entry which is preliminary data.</text>
</comment>
<proteinExistence type="predicted"/>
<name>A0ACB8UWL3_9EURO</name>
<organism evidence="1">
    <name type="scientific">Ophidiomyces ophidiicola</name>
    <dbReference type="NCBI Taxonomy" id="1387563"/>
    <lineage>
        <taxon>Eukaryota</taxon>
        <taxon>Fungi</taxon>
        <taxon>Dikarya</taxon>
        <taxon>Ascomycota</taxon>
        <taxon>Pezizomycotina</taxon>
        <taxon>Eurotiomycetes</taxon>
        <taxon>Eurotiomycetidae</taxon>
        <taxon>Onygenales</taxon>
        <taxon>Onygenaceae</taxon>
        <taxon>Ophidiomyces</taxon>
    </lineage>
</organism>